<evidence type="ECO:0000256" key="5">
    <source>
        <dbReference type="ARBA" id="ARBA00022989"/>
    </source>
</evidence>
<feature type="transmembrane region" description="Helical" evidence="7">
    <location>
        <begin position="401"/>
        <end position="417"/>
    </location>
</feature>
<dbReference type="InterPro" id="IPR036721">
    <property type="entry name" value="RCK_C_sf"/>
</dbReference>
<dbReference type="GO" id="GO:0005886">
    <property type="term" value="C:plasma membrane"/>
    <property type="evidence" value="ECO:0007669"/>
    <property type="project" value="TreeGrafter"/>
</dbReference>
<dbReference type="GO" id="GO:0008324">
    <property type="term" value="F:monoatomic cation transmembrane transporter activity"/>
    <property type="evidence" value="ECO:0007669"/>
    <property type="project" value="InterPro"/>
</dbReference>
<dbReference type="SUPFAM" id="SSF116726">
    <property type="entry name" value="TrkA C-terminal domain-like"/>
    <property type="match status" value="2"/>
</dbReference>
<feature type="domain" description="RCK C-terminal" evidence="8">
    <location>
        <begin position="208"/>
        <end position="294"/>
    </location>
</feature>
<feature type="transmembrane region" description="Helical" evidence="7">
    <location>
        <begin position="6"/>
        <end position="39"/>
    </location>
</feature>
<protein>
    <recommendedName>
        <fullName evidence="8">RCK C-terminal domain-containing protein</fullName>
    </recommendedName>
</protein>
<dbReference type="AlphaFoldDB" id="A0A381ZT92"/>
<feature type="transmembrane region" description="Helical" evidence="7">
    <location>
        <begin position="181"/>
        <end position="202"/>
    </location>
</feature>
<gene>
    <name evidence="9" type="ORF">METZ01_LOCUS144837</name>
</gene>
<feature type="transmembrane region" description="Helical" evidence="7">
    <location>
        <begin position="453"/>
        <end position="476"/>
    </location>
</feature>
<feature type="domain" description="RCK C-terminal" evidence="8">
    <location>
        <begin position="302"/>
        <end position="386"/>
    </location>
</feature>
<evidence type="ECO:0000256" key="3">
    <source>
        <dbReference type="ARBA" id="ARBA00022692"/>
    </source>
</evidence>
<dbReference type="EMBL" id="UINC01022420">
    <property type="protein sequence ID" value="SVA91983.1"/>
    <property type="molecule type" value="Genomic_DNA"/>
</dbReference>
<evidence type="ECO:0000259" key="8">
    <source>
        <dbReference type="PROSITE" id="PS51202"/>
    </source>
</evidence>
<feature type="transmembrane region" description="Helical" evidence="7">
    <location>
        <begin position="537"/>
        <end position="556"/>
    </location>
</feature>
<dbReference type="PANTHER" id="PTHR43652">
    <property type="entry name" value="BASIC AMINO ACID ANTIPORTER YFCC-RELATED"/>
    <property type="match status" value="1"/>
</dbReference>
<dbReference type="Pfam" id="PF02080">
    <property type="entry name" value="TrkA_C"/>
    <property type="match status" value="1"/>
</dbReference>
<keyword evidence="6 7" id="KW-0472">Membrane</keyword>
<dbReference type="InterPro" id="IPR004680">
    <property type="entry name" value="Cit_transptr-like_dom"/>
</dbReference>
<reference evidence="9" key="1">
    <citation type="submission" date="2018-05" db="EMBL/GenBank/DDBJ databases">
        <authorList>
            <person name="Lanie J.A."/>
            <person name="Ng W.-L."/>
            <person name="Kazmierczak K.M."/>
            <person name="Andrzejewski T.M."/>
            <person name="Davidsen T.M."/>
            <person name="Wayne K.J."/>
            <person name="Tettelin H."/>
            <person name="Glass J.I."/>
            <person name="Rusch D."/>
            <person name="Podicherti R."/>
            <person name="Tsui H.-C.T."/>
            <person name="Winkler M.E."/>
        </authorList>
    </citation>
    <scope>NUCLEOTIDE SEQUENCE</scope>
</reference>
<feature type="transmembrane region" description="Helical" evidence="7">
    <location>
        <begin position="140"/>
        <end position="161"/>
    </location>
</feature>
<feature type="transmembrane region" description="Helical" evidence="7">
    <location>
        <begin position="496"/>
        <end position="525"/>
    </location>
</feature>
<dbReference type="InterPro" id="IPR051679">
    <property type="entry name" value="DASS-Related_Transporters"/>
</dbReference>
<dbReference type="PROSITE" id="PS51202">
    <property type="entry name" value="RCK_C"/>
    <property type="match status" value="2"/>
</dbReference>
<dbReference type="Pfam" id="PF03600">
    <property type="entry name" value="CitMHS"/>
    <property type="match status" value="1"/>
</dbReference>
<evidence type="ECO:0000313" key="9">
    <source>
        <dbReference type="EMBL" id="SVA91983.1"/>
    </source>
</evidence>
<evidence type="ECO:0000256" key="4">
    <source>
        <dbReference type="ARBA" id="ARBA00022737"/>
    </source>
</evidence>
<evidence type="ECO:0000256" key="7">
    <source>
        <dbReference type="SAM" id="Phobius"/>
    </source>
</evidence>
<proteinExistence type="predicted"/>
<evidence type="ECO:0000256" key="2">
    <source>
        <dbReference type="ARBA" id="ARBA00022448"/>
    </source>
</evidence>
<evidence type="ECO:0000256" key="6">
    <source>
        <dbReference type="ARBA" id="ARBA00023136"/>
    </source>
</evidence>
<feature type="transmembrane region" description="Helical" evidence="7">
    <location>
        <begin position="51"/>
        <end position="70"/>
    </location>
</feature>
<dbReference type="InterPro" id="IPR031312">
    <property type="entry name" value="Na/sul_symport_CS"/>
</dbReference>
<feature type="transmembrane region" description="Helical" evidence="7">
    <location>
        <begin position="97"/>
        <end position="119"/>
    </location>
</feature>
<name>A0A381ZT92_9ZZZZ</name>
<accession>A0A381ZT92</accession>
<comment type="subcellular location">
    <subcellularLocation>
        <location evidence="1">Membrane</location>
        <topology evidence="1">Multi-pass membrane protein</topology>
    </subcellularLocation>
</comment>
<keyword evidence="4" id="KW-0677">Repeat</keyword>
<dbReference type="GO" id="GO:0006813">
    <property type="term" value="P:potassium ion transport"/>
    <property type="evidence" value="ECO:0007669"/>
    <property type="project" value="InterPro"/>
</dbReference>
<dbReference type="Gene3D" id="3.30.70.1450">
    <property type="entry name" value="Regulator of K+ conductance, C-terminal domain"/>
    <property type="match status" value="2"/>
</dbReference>
<dbReference type="PANTHER" id="PTHR43652:SF2">
    <property type="entry name" value="BASIC AMINO ACID ANTIPORTER YFCC-RELATED"/>
    <property type="match status" value="1"/>
</dbReference>
<feature type="transmembrane region" description="Helical" evidence="7">
    <location>
        <begin position="423"/>
        <end position="441"/>
    </location>
</feature>
<feature type="transmembrane region" description="Helical" evidence="7">
    <location>
        <begin position="576"/>
        <end position="596"/>
    </location>
</feature>
<keyword evidence="3 7" id="KW-0812">Transmembrane</keyword>
<dbReference type="PROSITE" id="PS01271">
    <property type="entry name" value="NA_SULFATE"/>
    <property type="match status" value="1"/>
</dbReference>
<evidence type="ECO:0000256" key="1">
    <source>
        <dbReference type="ARBA" id="ARBA00004141"/>
    </source>
</evidence>
<organism evidence="9">
    <name type="scientific">marine metagenome</name>
    <dbReference type="NCBI Taxonomy" id="408172"/>
    <lineage>
        <taxon>unclassified sequences</taxon>
        <taxon>metagenomes</taxon>
        <taxon>ecological metagenomes</taxon>
    </lineage>
</organism>
<keyword evidence="5 7" id="KW-1133">Transmembrane helix</keyword>
<dbReference type="InterPro" id="IPR006037">
    <property type="entry name" value="RCK_C"/>
</dbReference>
<keyword evidence="2" id="KW-0813">Transport</keyword>
<sequence>MTPNIAVVLVILVSGIVLFVTELFSIDVTAMLLLTILLLLGYLSPSEAISGFSNPAVITIALLFILSRALEKTGLLEYLVVRINRLTSQSKILGNTVYLMAIGFASAFVNNTAIVALFIPVTIRMAKKLKTSPSKLLIPLSYAAILGGTLTLVGTSTNLLVNSIYSNSGAVKPMGMFEFTKYGLILLGIGLIYIVIIAPKILPSRSITSSLTKSYRLGGYLTEMKISDKSPLIGTTCLDRSINYNYDVMVLSIYRNNQEIISRNIRRKKLKEGDILFVRGSLDNFLRMKEVEKVTLLTDEKLTQKELEQEDNILVECLLSDQSNLIGDTLMTSNFRRRFGAFILAIRREGTIFRKKIAHIILNAFDTLLVYGPANKLEDLTKSGDFIVLGEVGAELRKQRFWWMSIVVILGAITFAALGIMPIVKGVMIGVIILLVLGVITPQESYQSINWKVIVLIAALIPVGTVIQSSGTADWIAGSINYVTQLTPAEWQPRVLLALIYLITMILTEVSSNAATAIIMTPIALAVSQQMGLEPRTFIFAVAFAASASFITPVGYQTNLMVYGPGGYKFIDYIKVGLPLAVIFWISAIFILPLIWGI</sequence>